<dbReference type="EMBL" id="JADGMS010000013">
    <property type="protein sequence ID" value="KAF9669829.1"/>
    <property type="molecule type" value="Genomic_DNA"/>
</dbReference>
<evidence type="ECO:0000313" key="1">
    <source>
        <dbReference type="EMBL" id="KAF9669829.1"/>
    </source>
</evidence>
<keyword evidence="2" id="KW-1185">Reference proteome</keyword>
<reference evidence="1 2" key="1">
    <citation type="submission" date="2020-10" db="EMBL/GenBank/DDBJ databases">
        <title>Plant Genome Project.</title>
        <authorList>
            <person name="Zhang R.-G."/>
        </authorList>
    </citation>
    <scope>NUCLEOTIDE SEQUENCE [LARGE SCALE GENOMIC DNA]</scope>
    <source>
        <strain evidence="1">FAFU-HL-1</strain>
        <tissue evidence="1">Leaf</tissue>
    </source>
</reference>
<comment type="caution">
    <text evidence="1">The sequence shown here is derived from an EMBL/GenBank/DDBJ whole genome shotgun (WGS) entry which is preliminary data.</text>
</comment>
<gene>
    <name evidence="1" type="ORF">SADUNF_Sadunf13G0005200</name>
</gene>
<name>A0A835MMW0_9ROSI</name>
<evidence type="ECO:0000313" key="2">
    <source>
        <dbReference type="Proteomes" id="UP000657918"/>
    </source>
</evidence>
<dbReference type="Proteomes" id="UP000657918">
    <property type="component" value="Unassembled WGS sequence"/>
</dbReference>
<protein>
    <submittedName>
        <fullName evidence="1">Uncharacterized protein</fullName>
    </submittedName>
</protein>
<accession>A0A835MMW0</accession>
<organism evidence="1 2">
    <name type="scientific">Salix dunnii</name>
    <dbReference type="NCBI Taxonomy" id="1413687"/>
    <lineage>
        <taxon>Eukaryota</taxon>
        <taxon>Viridiplantae</taxon>
        <taxon>Streptophyta</taxon>
        <taxon>Embryophyta</taxon>
        <taxon>Tracheophyta</taxon>
        <taxon>Spermatophyta</taxon>
        <taxon>Magnoliopsida</taxon>
        <taxon>eudicotyledons</taxon>
        <taxon>Gunneridae</taxon>
        <taxon>Pentapetalae</taxon>
        <taxon>rosids</taxon>
        <taxon>fabids</taxon>
        <taxon>Malpighiales</taxon>
        <taxon>Salicaceae</taxon>
        <taxon>Saliceae</taxon>
        <taxon>Salix</taxon>
    </lineage>
</organism>
<sequence>MIQEQHKYLQQHNSEQLSLCQGYVYWTEEQRKIIFRELREEMILQKELSINSSASINPAQQLTFQQ</sequence>
<dbReference type="AlphaFoldDB" id="A0A835MMW0"/>
<proteinExistence type="predicted"/>